<sequence length="346" mass="38349">MTDQDQKAGSGATALQAGRDIIIQHGMTPEQMTQIMVSMARTLSTYQAEAREEADARLASFREELLRTFAEPGKANPEAFRDPDFQYLLNDSQESFARSGDEAVRDTLVDIIARRSLEKTRTRLALTLNDAATKATNLTANEFAALSLIYVARYTIRHNIGTFEQFCEYVKNNLIPFVKDISREQSSFGHMQTQSCGSISLGQADLFDLFRTSYGGVLGVGFDRAQLESHLPDGKKNAMDMLLIPSLHDASKLQPAAITFDVLKSKASETGLTENELQNVWNLFVSTIPPLNELLPPIISDFESLTDVWNNTLLKNFDLTPVGIAIGHANAKRVIGFDAPLDVWIK</sequence>
<name>A0A975RLL9_9BRAD</name>
<evidence type="ECO:0000313" key="1">
    <source>
        <dbReference type="EMBL" id="QWG11581.1"/>
    </source>
</evidence>
<evidence type="ECO:0000313" key="2">
    <source>
        <dbReference type="Proteomes" id="UP000680839"/>
    </source>
</evidence>
<gene>
    <name evidence="1" type="ORF">KMZ29_17830</name>
</gene>
<dbReference type="RefSeq" id="WP_215620451.1">
    <property type="nucleotide sequence ID" value="NZ_CP076134.1"/>
</dbReference>
<organism evidence="1 2">
    <name type="scientific">Bradyrhizobium sediminis</name>
    <dbReference type="NCBI Taxonomy" id="2840469"/>
    <lineage>
        <taxon>Bacteria</taxon>
        <taxon>Pseudomonadati</taxon>
        <taxon>Pseudomonadota</taxon>
        <taxon>Alphaproteobacteria</taxon>
        <taxon>Hyphomicrobiales</taxon>
        <taxon>Nitrobacteraceae</taxon>
        <taxon>Bradyrhizobium</taxon>
    </lineage>
</organism>
<accession>A0A975RLL9</accession>
<dbReference type="Proteomes" id="UP000680839">
    <property type="component" value="Chromosome"/>
</dbReference>
<dbReference type="AlphaFoldDB" id="A0A975RLL9"/>
<dbReference type="EMBL" id="CP076134">
    <property type="protein sequence ID" value="QWG11581.1"/>
    <property type="molecule type" value="Genomic_DNA"/>
</dbReference>
<reference evidence="1" key="1">
    <citation type="submission" date="2021-06" db="EMBL/GenBank/DDBJ databases">
        <title>Bradyrhizobium sp. S2-20-1 Genome sequencing.</title>
        <authorList>
            <person name="Jin L."/>
        </authorList>
    </citation>
    <scope>NUCLEOTIDE SEQUENCE</scope>
    <source>
        <strain evidence="1">S2-20-1</strain>
    </source>
</reference>
<dbReference type="NCBIfam" id="NF045477">
    <property type="entry name" value="LPO_1073_dom"/>
    <property type="match status" value="1"/>
</dbReference>
<proteinExistence type="predicted"/>
<dbReference type="InterPro" id="IPR053773">
    <property type="entry name" value="Vpar_1526-like"/>
</dbReference>
<protein>
    <submittedName>
        <fullName evidence="1">Uncharacterized protein</fullName>
    </submittedName>
</protein>